<accession>A0A8X6YIW2</accession>
<sequence length="108" mass="11603">MNANDHANTCSLGIVLEPFYVGWMALGGCRIDNEPLLTPKGVKAVPVVTPIIVYDATGCITALRTYGGTQIFGRYSHFRNIGVALMHNSKQSRAAGVVKRPGLSRITS</sequence>
<organism evidence="1 2">
    <name type="scientific">Trichonephila inaurata madagascariensis</name>
    <dbReference type="NCBI Taxonomy" id="2747483"/>
    <lineage>
        <taxon>Eukaryota</taxon>
        <taxon>Metazoa</taxon>
        <taxon>Ecdysozoa</taxon>
        <taxon>Arthropoda</taxon>
        <taxon>Chelicerata</taxon>
        <taxon>Arachnida</taxon>
        <taxon>Araneae</taxon>
        <taxon>Araneomorphae</taxon>
        <taxon>Entelegynae</taxon>
        <taxon>Araneoidea</taxon>
        <taxon>Nephilidae</taxon>
        <taxon>Trichonephila</taxon>
        <taxon>Trichonephila inaurata</taxon>
    </lineage>
</organism>
<dbReference type="Proteomes" id="UP000886998">
    <property type="component" value="Unassembled WGS sequence"/>
</dbReference>
<dbReference type="AlphaFoldDB" id="A0A8X6YIW2"/>
<proteinExistence type="predicted"/>
<name>A0A8X6YIW2_9ARAC</name>
<evidence type="ECO:0000313" key="2">
    <source>
        <dbReference type="Proteomes" id="UP000886998"/>
    </source>
</evidence>
<gene>
    <name evidence="1" type="ORF">TNIN_202511</name>
</gene>
<comment type="caution">
    <text evidence="1">The sequence shown here is derived from an EMBL/GenBank/DDBJ whole genome shotgun (WGS) entry which is preliminary data.</text>
</comment>
<evidence type="ECO:0000313" key="1">
    <source>
        <dbReference type="EMBL" id="GFY72807.1"/>
    </source>
</evidence>
<dbReference type="EMBL" id="BMAV01019680">
    <property type="protein sequence ID" value="GFY72807.1"/>
    <property type="molecule type" value="Genomic_DNA"/>
</dbReference>
<dbReference type="OrthoDB" id="6435155at2759"/>
<protein>
    <submittedName>
        <fullName evidence="1">Uncharacterized protein</fullName>
    </submittedName>
</protein>
<keyword evidence="2" id="KW-1185">Reference proteome</keyword>
<reference evidence="1" key="1">
    <citation type="submission" date="2020-08" db="EMBL/GenBank/DDBJ databases">
        <title>Multicomponent nature underlies the extraordinary mechanical properties of spider dragline silk.</title>
        <authorList>
            <person name="Kono N."/>
            <person name="Nakamura H."/>
            <person name="Mori M."/>
            <person name="Yoshida Y."/>
            <person name="Ohtoshi R."/>
            <person name="Malay A.D."/>
            <person name="Moran D.A.P."/>
            <person name="Tomita M."/>
            <person name="Numata K."/>
            <person name="Arakawa K."/>
        </authorList>
    </citation>
    <scope>NUCLEOTIDE SEQUENCE</scope>
</reference>